<dbReference type="PANTHER" id="PTHR22803">
    <property type="entry name" value="MANNOSE, PHOSPHOLIPASE, LECTIN RECEPTOR RELATED"/>
    <property type="match status" value="1"/>
</dbReference>
<dbReference type="SUPFAM" id="SSF56436">
    <property type="entry name" value="C-type lectin-like"/>
    <property type="match status" value="2"/>
</dbReference>
<organism evidence="2 3">
    <name type="scientific">Spodoptera exigua</name>
    <name type="common">Beet armyworm</name>
    <name type="synonym">Noctua fulgens</name>
    <dbReference type="NCBI Taxonomy" id="7107"/>
    <lineage>
        <taxon>Eukaryota</taxon>
        <taxon>Metazoa</taxon>
        <taxon>Ecdysozoa</taxon>
        <taxon>Arthropoda</taxon>
        <taxon>Hexapoda</taxon>
        <taxon>Insecta</taxon>
        <taxon>Pterygota</taxon>
        <taxon>Neoptera</taxon>
        <taxon>Endopterygota</taxon>
        <taxon>Lepidoptera</taxon>
        <taxon>Glossata</taxon>
        <taxon>Ditrysia</taxon>
        <taxon>Noctuoidea</taxon>
        <taxon>Noctuidae</taxon>
        <taxon>Amphipyrinae</taxon>
        <taxon>Spodoptera</taxon>
    </lineage>
</organism>
<dbReference type="InterPro" id="IPR016187">
    <property type="entry name" value="CTDL_fold"/>
</dbReference>
<sequence>IIFSLATEAVFRCDYKYSPVAKGWFKHYVIPATWGEARIRCTLQGAKLASPLNFDIETEMINIIRNFITSGTEIFTGLSANISRGNFYSIEGVPLAEIGSPWAVNEPNNVGNNENCITFNAYGEIADRSCDEPRPYICFRSGKVETEANECGTIDSEYQWDRRSNSCYKLHTVSRTFADAHFACSAEGGHLAIIKSDVEATVLKELYAKYPPEKIVGPYDKNYIMVGFHSWADSSDWRTIHGETLKEAGYSKFAPGEPNNASTGEFCGSISRSGLFNDLRCEIPTPFICEKKPDYPPVCSQSKNQYNFREKS</sequence>
<gene>
    <name evidence="2" type="ORF">HW555_009792</name>
</gene>
<evidence type="ECO:0000259" key="1">
    <source>
        <dbReference type="PROSITE" id="PS50041"/>
    </source>
</evidence>
<feature type="non-terminal residue" evidence="2">
    <location>
        <position position="1"/>
    </location>
</feature>
<dbReference type="Pfam" id="PF00059">
    <property type="entry name" value="Lectin_C"/>
    <property type="match status" value="2"/>
</dbReference>
<dbReference type="InterPro" id="IPR001304">
    <property type="entry name" value="C-type_lectin-like"/>
</dbReference>
<dbReference type="EMBL" id="JACKWZ010000226">
    <property type="protein sequence ID" value="KAF9411391.1"/>
    <property type="molecule type" value="Genomic_DNA"/>
</dbReference>
<dbReference type="AlphaFoldDB" id="A0A835L1H8"/>
<comment type="caution">
    <text evidence="2">The sequence shown here is derived from an EMBL/GenBank/DDBJ whole genome shotgun (WGS) entry which is preliminary data.</text>
</comment>
<keyword evidence="3" id="KW-1185">Reference proteome</keyword>
<dbReference type="Gene3D" id="3.10.100.10">
    <property type="entry name" value="Mannose-Binding Protein A, subunit A"/>
    <property type="match status" value="2"/>
</dbReference>
<evidence type="ECO:0000313" key="3">
    <source>
        <dbReference type="Proteomes" id="UP000648187"/>
    </source>
</evidence>
<dbReference type="PROSITE" id="PS50041">
    <property type="entry name" value="C_TYPE_LECTIN_2"/>
    <property type="match status" value="2"/>
</dbReference>
<proteinExistence type="predicted"/>
<reference evidence="2" key="1">
    <citation type="submission" date="2020-08" db="EMBL/GenBank/DDBJ databases">
        <title>Spodoptera exigua strain:BAW_Kor-Di-RS1 Genome sequencing and assembly.</title>
        <authorList>
            <person name="Kim J."/>
            <person name="Nam H.Y."/>
            <person name="Kwon M."/>
            <person name="Choi J.H."/>
            <person name="Cho S.R."/>
            <person name="Kim G.-H."/>
        </authorList>
    </citation>
    <scope>NUCLEOTIDE SEQUENCE</scope>
    <source>
        <strain evidence="2">BAW_Kor-Di-RS1</strain>
        <tissue evidence="2">Whole-body</tissue>
    </source>
</reference>
<dbReference type="InterPro" id="IPR016186">
    <property type="entry name" value="C-type_lectin-like/link_sf"/>
</dbReference>
<dbReference type="InterPro" id="IPR050111">
    <property type="entry name" value="C-type_lectin/snaclec_domain"/>
</dbReference>
<protein>
    <recommendedName>
        <fullName evidence="1">C-type lectin domain-containing protein</fullName>
    </recommendedName>
</protein>
<name>A0A835L1H8_SPOEX</name>
<evidence type="ECO:0000313" key="2">
    <source>
        <dbReference type="EMBL" id="KAF9411391.1"/>
    </source>
</evidence>
<dbReference type="SMART" id="SM00034">
    <property type="entry name" value="CLECT"/>
    <property type="match status" value="2"/>
</dbReference>
<accession>A0A835L1H8</accession>
<feature type="domain" description="C-type lectin" evidence="1">
    <location>
        <begin position="163"/>
        <end position="290"/>
    </location>
</feature>
<dbReference type="Proteomes" id="UP000648187">
    <property type="component" value="Unassembled WGS sequence"/>
</dbReference>
<feature type="domain" description="C-type lectin" evidence="1">
    <location>
        <begin position="33"/>
        <end position="139"/>
    </location>
</feature>
<dbReference type="CDD" id="cd00037">
    <property type="entry name" value="CLECT"/>
    <property type="match status" value="2"/>
</dbReference>